<proteinExistence type="predicted"/>
<dbReference type="InParanoid" id="E9GSI3"/>
<sequence length="563" mass="63678">MDFKWSYDQQEPSFFIPHPHEPPNNSYSAVKHSADAHPIGPIMDLCADYVRCYLGNESNGEIDIETITPTSEFNMEIISGVESNQNILTYDLIHSGIKQVDEEILRMKEADSEPVSGQYTPMDVDSLSAAQGSQDWHYVQLIDNFGGTQCFAVNEEAQELKQQVEQMNMQHPTLSPEQPDCSSQLYRLLNHLPSESTPMSIDPQEFQPVTEFMPQVDSNSGKSDTQSNCRSGNISIPDSAIVTLPVEKMIEEICSLDAVEAIQETKEEKEEFLITIHSENAVCKFRSIPVPTPSITIQPTEEFSCDVAGFSPSIPESAMQPVTNYTEIGPFCTAAGIFSNVFDLTDLPTSQEKLKAEELKNGVVIELHSHFSQVKETRRNFTRALSLFFDVKLDWTNQRVVSRLFCKAMNPLLAKRADLARCYVAPASRRASHSRWMVKQENGPHEQISQFDAAVFVIPPDGFEDPNPLLQVIKTSNKKVKKDLDEGKLPASKVRKPTQGQQLLQLQTRFDAFRRAQRKHNAAFLRHIHLIQRQLQDVKWNTSKRILQNRRRSMPSSMLHPSV</sequence>
<dbReference type="HOGENOM" id="CLU_484191_0_0_1"/>
<dbReference type="KEGG" id="dpx:DAPPUDRAFT_321301"/>
<protein>
    <submittedName>
        <fullName evidence="1">Uncharacterized protein</fullName>
    </submittedName>
</protein>
<name>E9GSI3_DAPPU</name>
<evidence type="ECO:0000313" key="1">
    <source>
        <dbReference type="EMBL" id="EFX77431.1"/>
    </source>
</evidence>
<dbReference type="OrthoDB" id="6353917at2759"/>
<keyword evidence="2" id="KW-1185">Reference proteome</keyword>
<dbReference type="EMBL" id="GL732562">
    <property type="protein sequence ID" value="EFX77431.1"/>
    <property type="molecule type" value="Genomic_DNA"/>
</dbReference>
<reference evidence="1 2" key="1">
    <citation type="journal article" date="2011" name="Science">
        <title>The ecoresponsive genome of Daphnia pulex.</title>
        <authorList>
            <person name="Colbourne J.K."/>
            <person name="Pfrender M.E."/>
            <person name="Gilbert D."/>
            <person name="Thomas W.K."/>
            <person name="Tucker A."/>
            <person name="Oakley T.H."/>
            <person name="Tokishita S."/>
            <person name="Aerts A."/>
            <person name="Arnold G.J."/>
            <person name="Basu M.K."/>
            <person name="Bauer D.J."/>
            <person name="Caceres C.E."/>
            <person name="Carmel L."/>
            <person name="Casola C."/>
            <person name="Choi J.H."/>
            <person name="Detter J.C."/>
            <person name="Dong Q."/>
            <person name="Dusheyko S."/>
            <person name="Eads B.D."/>
            <person name="Frohlich T."/>
            <person name="Geiler-Samerotte K.A."/>
            <person name="Gerlach D."/>
            <person name="Hatcher P."/>
            <person name="Jogdeo S."/>
            <person name="Krijgsveld J."/>
            <person name="Kriventseva E.V."/>
            <person name="Kultz D."/>
            <person name="Laforsch C."/>
            <person name="Lindquist E."/>
            <person name="Lopez J."/>
            <person name="Manak J.R."/>
            <person name="Muller J."/>
            <person name="Pangilinan J."/>
            <person name="Patwardhan R.P."/>
            <person name="Pitluck S."/>
            <person name="Pritham E.J."/>
            <person name="Rechtsteiner A."/>
            <person name="Rho M."/>
            <person name="Rogozin I.B."/>
            <person name="Sakarya O."/>
            <person name="Salamov A."/>
            <person name="Schaack S."/>
            <person name="Shapiro H."/>
            <person name="Shiga Y."/>
            <person name="Skalitzky C."/>
            <person name="Smith Z."/>
            <person name="Souvorov A."/>
            <person name="Sung W."/>
            <person name="Tang Z."/>
            <person name="Tsuchiya D."/>
            <person name="Tu H."/>
            <person name="Vos H."/>
            <person name="Wang M."/>
            <person name="Wolf Y.I."/>
            <person name="Yamagata H."/>
            <person name="Yamada T."/>
            <person name="Ye Y."/>
            <person name="Shaw J.R."/>
            <person name="Andrews J."/>
            <person name="Crease T.J."/>
            <person name="Tang H."/>
            <person name="Lucas S.M."/>
            <person name="Robertson H.M."/>
            <person name="Bork P."/>
            <person name="Koonin E.V."/>
            <person name="Zdobnov E.M."/>
            <person name="Grigoriev I.V."/>
            <person name="Lynch M."/>
            <person name="Boore J.L."/>
        </authorList>
    </citation>
    <scope>NUCLEOTIDE SEQUENCE [LARGE SCALE GENOMIC DNA]</scope>
</reference>
<accession>E9GSI3</accession>
<organism evidence="1 2">
    <name type="scientific">Daphnia pulex</name>
    <name type="common">Water flea</name>
    <dbReference type="NCBI Taxonomy" id="6669"/>
    <lineage>
        <taxon>Eukaryota</taxon>
        <taxon>Metazoa</taxon>
        <taxon>Ecdysozoa</taxon>
        <taxon>Arthropoda</taxon>
        <taxon>Crustacea</taxon>
        <taxon>Branchiopoda</taxon>
        <taxon>Diplostraca</taxon>
        <taxon>Cladocera</taxon>
        <taxon>Anomopoda</taxon>
        <taxon>Daphniidae</taxon>
        <taxon>Daphnia</taxon>
    </lineage>
</organism>
<gene>
    <name evidence="1" type="ORF">DAPPUDRAFT_321301</name>
</gene>
<evidence type="ECO:0000313" key="2">
    <source>
        <dbReference type="Proteomes" id="UP000000305"/>
    </source>
</evidence>
<dbReference type="Proteomes" id="UP000000305">
    <property type="component" value="Unassembled WGS sequence"/>
</dbReference>
<dbReference type="AlphaFoldDB" id="E9GSI3"/>